<evidence type="ECO:0000313" key="1">
    <source>
        <dbReference type="EMBL" id="OMH79588.1"/>
    </source>
</evidence>
<name>A0A1R1PF96_ZANCU</name>
<comment type="caution">
    <text evidence="1">The sequence shown here is derived from an EMBL/GenBank/DDBJ whole genome shotgun (WGS) entry which is preliminary data.</text>
</comment>
<organism evidence="1 2">
    <name type="scientific">Zancudomyces culisetae</name>
    <name type="common">Gut fungus</name>
    <name type="synonym">Smittium culisetae</name>
    <dbReference type="NCBI Taxonomy" id="1213189"/>
    <lineage>
        <taxon>Eukaryota</taxon>
        <taxon>Fungi</taxon>
        <taxon>Fungi incertae sedis</taxon>
        <taxon>Zoopagomycota</taxon>
        <taxon>Kickxellomycotina</taxon>
        <taxon>Harpellomycetes</taxon>
        <taxon>Harpellales</taxon>
        <taxon>Legeriomycetaceae</taxon>
        <taxon>Zancudomyces</taxon>
    </lineage>
</organism>
<dbReference type="AlphaFoldDB" id="A0A1R1PF96"/>
<sequence>MPSITSILSVLRSSHGLALNSYGLDVNAPTGHKSTIFPDISESSVLSTYVPICILFPRPVVPNSGTPATSFANRTHLVHWIHRVIVIFTSGPISLSSTALFSSLNRLLSLPYLIDCSCKSHSPAWSHTGQSSGWFDNINSITPSLVCFTLGLSVSTRIPGITGIAHDAASFGLFSISTKHIRQFPAMPNLSCLS</sequence>
<dbReference type="EMBL" id="LSSK01001499">
    <property type="protein sequence ID" value="OMH79588.1"/>
    <property type="molecule type" value="Genomic_DNA"/>
</dbReference>
<gene>
    <name evidence="1" type="ORF">AX774_g6989</name>
</gene>
<reference evidence="2" key="1">
    <citation type="submission" date="2017-01" db="EMBL/GenBank/DDBJ databases">
        <authorList>
            <person name="Wang Y."/>
            <person name="White M."/>
            <person name="Kvist S."/>
            <person name="Moncalvo J.-M."/>
        </authorList>
    </citation>
    <scope>NUCLEOTIDE SEQUENCE [LARGE SCALE GENOMIC DNA]</scope>
    <source>
        <strain evidence="2">COL-18-3</strain>
    </source>
</reference>
<proteinExistence type="predicted"/>
<keyword evidence="2" id="KW-1185">Reference proteome</keyword>
<protein>
    <submittedName>
        <fullName evidence="1">Uncharacterized protein</fullName>
    </submittedName>
</protein>
<evidence type="ECO:0000313" key="2">
    <source>
        <dbReference type="Proteomes" id="UP000188320"/>
    </source>
</evidence>
<accession>A0A1R1PF96</accession>
<dbReference type="Proteomes" id="UP000188320">
    <property type="component" value="Unassembled WGS sequence"/>
</dbReference>